<proteinExistence type="predicted"/>
<protein>
    <submittedName>
        <fullName evidence="6">Stage III sporulation protein E</fullName>
    </submittedName>
</protein>
<keyword evidence="2 3" id="KW-0067">ATP-binding</keyword>
<organism evidence="6 7">
    <name type="scientific">Coprococcus comes</name>
    <dbReference type="NCBI Taxonomy" id="410072"/>
    <lineage>
        <taxon>Bacteria</taxon>
        <taxon>Bacillati</taxon>
        <taxon>Bacillota</taxon>
        <taxon>Clostridia</taxon>
        <taxon>Lachnospirales</taxon>
        <taxon>Lachnospiraceae</taxon>
        <taxon>Coprococcus</taxon>
    </lineage>
</organism>
<reference evidence="6 7" key="1">
    <citation type="submission" date="2015-09" db="EMBL/GenBank/DDBJ databases">
        <authorList>
            <consortium name="Pathogen Informatics"/>
        </authorList>
    </citation>
    <scope>NUCLEOTIDE SEQUENCE [LARGE SCALE GENOMIC DNA]</scope>
    <source>
        <strain evidence="6 7">2789STDY5834866</strain>
    </source>
</reference>
<dbReference type="PROSITE" id="PS51257">
    <property type="entry name" value="PROKAR_LIPOPROTEIN"/>
    <property type="match status" value="1"/>
</dbReference>
<dbReference type="GO" id="GO:0003677">
    <property type="term" value="F:DNA binding"/>
    <property type="evidence" value="ECO:0007669"/>
    <property type="project" value="InterPro"/>
</dbReference>
<evidence type="ECO:0000256" key="3">
    <source>
        <dbReference type="PROSITE-ProRule" id="PRU00289"/>
    </source>
</evidence>
<dbReference type="RefSeq" id="WP_055261225.1">
    <property type="nucleotide sequence ID" value="NZ_CYZK01000009.1"/>
</dbReference>
<feature type="transmembrane region" description="Helical" evidence="4">
    <location>
        <begin position="21"/>
        <end position="39"/>
    </location>
</feature>
<dbReference type="Pfam" id="PF01580">
    <property type="entry name" value="FtsK_SpoIIIE"/>
    <property type="match status" value="1"/>
</dbReference>
<name>A0A174DRG1_9FIRM</name>
<dbReference type="InterPro" id="IPR002543">
    <property type="entry name" value="FtsK_dom"/>
</dbReference>
<evidence type="ECO:0000256" key="2">
    <source>
        <dbReference type="ARBA" id="ARBA00022840"/>
    </source>
</evidence>
<dbReference type="PANTHER" id="PTHR22683:SF1">
    <property type="entry name" value="TYPE VII SECRETION SYSTEM PROTEIN ESSC"/>
    <property type="match status" value="1"/>
</dbReference>
<sequence length="431" mass="48080">MRNRNYIRIKEGIKKINRKKILILIPIMYFLIIGCLTYAGEWLLGKMGSPFSTELYLVIFYALMIVLLSAGMIGILCMLGTPIKSKKIEGQLIDIGFTDKEGNAPILLSKEKDKKGIKFEFYSPKISFVKYEDHISDIETALNIKVVDIRPGKDIQHVVIRSIQSGKENKDMLLWKDEYLSDKDFEFVLGESYFGSESINISGTPHILIGGASGSGKSKLLKSILMQAKKKEAIVILADMKGGVDYPTIWHKKCTIITDPNNLKEKLDDVLVILEERRKLLVEAGTPNISEYNAKTGLNLCRIIVACDEVAEVLDKTGLDKDQKAIINQIEANFSTIARLGRAFGIHLIFATQRPDADILKGQIKNNIGYRICGRADKVLSQIILDNSEASDKISPNDQGMFLMNTGVLFKAYYVEDDCLEGVDINGETAG</sequence>
<dbReference type="AlphaFoldDB" id="A0A174DRG1"/>
<dbReference type="InterPro" id="IPR050206">
    <property type="entry name" value="FtsK/SpoIIIE/SftA"/>
</dbReference>
<dbReference type="SUPFAM" id="SSF52540">
    <property type="entry name" value="P-loop containing nucleoside triphosphate hydrolases"/>
    <property type="match status" value="1"/>
</dbReference>
<gene>
    <name evidence="6" type="primary">spoIIIE_2</name>
    <name evidence="6" type="ORF">ERS852481_01715</name>
</gene>
<keyword evidence="4" id="KW-0812">Transmembrane</keyword>
<feature type="binding site" evidence="3">
    <location>
        <begin position="211"/>
        <end position="218"/>
    </location>
    <ligand>
        <name>ATP</name>
        <dbReference type="ChEBI" id="CHEBI:30616"/>
    </ligand>
</feature>
<keyword evidence="4" id="KW-1133">Transmembrane helix</keyword>
<dbReference type="EMBL" id="CYZK01000009">
    <property type="protein sequence ID" value="CUO26460.1"/>
    <property type="molecule type" value="Genomic_DNA"/>
</dbReference>
<evidence type="ECO:0000256" key="1">
    <source>
        <dbReference type="ARBA" id="ARBA00022741"/>
    </source>
</evidence>
<dbReference type="Proteomes" id="UP000095362">
    <property type="component" value="Unassembled WGS sequence"/>
</dbReference>
<evidence type="ECO:0000313" key="6">
    <source>
        <dbReference type="EMBL" id="CUO26460.1"/>
    </source>
</evidence>
<keyword evidence="4" id="KW-0472">Membrane</keyword>
<dbReference type="PANTHER" id="PTHR22683">
    <property type="entry name" value="SPORULATION PROTEIN RELATED"/>
    <property type="match status" value="1"/>
</dbReference>
<evidence type="ECO:0000259" key="5">
    <source>
        <dbReference type="PROSITE" id="PS50901"/>
    </source>
</evidence>
<dbReference type="GO" id="GO:0005524">
    <property type="term" value="F:ATP binding"/>
    <property type="evidence" value="ECO:0007669"/>
    <property type="project" value="UniProtKB-UniRule"/>
</dbReference>
<dbReference type="PROSITE" id="PS50901">
    <property type="entry name" value="FTSK"/>
    <property type="match status" value="1"/>
</dbReference>
<dbReference type="Gene3D" id="3.40.50.300">
    <property type="entry name" value="P-loop containing nucleotide triphosphate hydrolases"/>
    <property type="match status" value="1"/>
</dbReference>
<keyword evidence="1 3" id="KW-0547">Nucleotide-binding</keyword>
<evidence type="ECO:0000313" key="7">
    <source>
        <dbReference type="Proteomes" id="UP000095362"/>
    </source>
</evidence>
<feature type="transmembrane region" description="Helical" evidence="4">
    <location>
        <begin position="59"/>
        <end position="79"/>
    </location>
</feature>
<evidence type="ECO:0000256" key="4">
    <source>
        <dbReference type="SAM" id="Phobius"/>
    </source>
</evidence>
<feature type="domain" description="FtsK" evidence="5">
    <location>
        <begin position="190"/>
        <end position="383"/>
    </location>
</feature>
<accession>A0A174DRG1</accession>
<dbReference type="InterPro" id="IPR027417">
    <property type="entry name" value="P-loop_NTPase"/>
</dbReference>